<evidence type="ECO:0000256" key="3">
    <source>
        <dbReference type="ARBA" id="ARBA00022741"/>
    </source>
</evidence>
<name>A0ABR2KTY2_9EUKA</name>
<dbReference type="SMART" id="SM00488">
    <property type="entry name" value="DEXDc2"/>
    <property type="match status" value="1"/>
</dbReference>
<dbReference type="SMART" id="SM00491">
    <property type="entry name" value="HELICc2"/>
    <property type="match status" value="1"/>
</dbReference>
<keyword evidence="6" id="KW-0067">ATP-binding</keyword>
<keyword evidence="8" id="KW-0411">Iron-sulfur</keyword>
<evidence type="ECO:0000256" key="10">
    <source>
        <dbReference type="ARBA" id="ARBA00023242"/>
    </source>
</evidence>
<keyword evidence="10" id="KW-0539">Nucleus</keyword>
<dbReference type="PROSITE" id="PS51193">
    <property type="entry name" value="HELICASE_ATP_BIND_2"/>
    <property type="match status" value="1"/>
</dbReference>
<keyword evidence="5 12" id="KW-0347">Helicase</keyword>
<dbReference type="InterPro" id="IPR001945">
    <property type="entry name" value="RAD3/XPD"/>
</dbReference>
<sequence>MNVTTLDIDGLSVIFPFPNPYPEQIEYMTQLKLSLDATGPSVLEMPSGTGKTVCILSLVLAYMAQNDEVGPLIYCTRTIPELDQGIQELRNVVNTRLSISESDFDKKFLGIALSARANLCILPEVLEMPTRGDIDNACSKRTIPWSDEHCEYFEHELVRPRPGVYGLSELKAFSSANGICPYYLARRLVREAQVIMGSFAYVLDPLASEILFKSIPKNAIVVFDEAHNIDDVCCEYMSIYVDQKTLEKAAQALNSGESIANKIREREQNLLQNAFENLKKGLQKGEGDLTTEETLEILSNPLLPSHIMKKAMPKSLIKFEDFNSKAKKLLMFLGAFLEGIEKPEGGIVINNSLSQQTQLPTMRDENGDEITLVDSFVERYSPKQLIETIQSKCEIEPEELSHLPNRFKQFLTNNKVPDIDKFQPLLTTLDFASALTDHNFGYNIFVEPTLDGPIIMLYCVDSTIAFKNALNHFSRIIITSGTLSPLSIYPVLLGFEPVSMVDFTMSFSRRCLLPLIVTKGDNRTPLSSSFRLRSNPNVAKSYGDLLLSYCQIVPDGIICFFPSYVYMQLILKAWNDSDLFNKVLQYKLIFMEAQSSEETSIAFENYRKAIEFGRGAVFIGVARGRVSEGIDFADHYGRCVLLFGLPVRNTQSTRVQARADFVEYEYGMNKHEFILFDAMRAASQCVGRLLRSKNDYGIVVMADRRYAKDKLRSQLPHWIKQFINENKVTVTIEQSIDQSRDFLLQMAQPFKHDPKKLIESSRPTKQ</sequence>
<gene>
    <name evidence="12" type="ORF">M9Y10_022691</name>
</gene>
<protein>
    <submittedName>
        <fullName evidence="12">TFIIH/NER complex ATP-dependent 5'-3' DNA helicase subunit</fullName>
    </submittedName>
</protein>
<proteinExistence type="predicted"/>
<dbReference type="InterPro" id="IPR010614">
    <property type="entry name" value="RAD3-like_helicase_DEAD"/>
</dbReference>
<evidence type="ECO:0000256" key="6">
    <source>
        <dbReference type="ARBA" id="ARBA00022840"/>
    </source>
</evidence>
<keyword evidence="3" id="KW-0547">Nucleotide-binding</keyword>
<evidence type="ECO:0000256" key="2">
    <source>
        <dbReference type="ARBA" id="ARBA00022723"/>
    </source>
</evidence>
<dbReference type="Proteomes" id="UP001470230">
    <property type="component" value="Unassembled WGS sequence"/>
</dbReference>
<organism evidence="12 13">
    <name type="scientific">Tritrichomonas musculus</name>
    <dbReference type="NCBI Taxonomy" id="1915356"/>
    <lineage>
        <taxon>Eukaryota</taxon>
        <taxon>Metamonada</taxon>
        <taxon>Parabasalia</taxon>
        <taxon>Tritrichomonadida</taxon>
        <taxon>Tritrichomonadidae</taxon>
        <taxon>Tritrichomonas</taxon>
    </lineage>
</organism>
<keyword evidence="4" id="KW-0378">Hydrolase</keyword>
<keyword evidence="9" id="KW-0413">Isomerase</keyword>
<reference evidence="12 13" key="1">
    <citation type="submission" date="2024-04" db="EMBL/GenBank/DDBJ databases">
        <title>Tritrichomonas musculus Genome.</title>
        <authorList>
            <person name="Alves-Ferreira E."/>
            <person name="Grigg M."/>
            <person name="Lorenzi H."/>
            <person name="Galac M."/>
        </authorList>
    </citation>
    <scope>NUCLEOTIDE SEQUENCE [LARGE SCALE GENOMIC DNA]</scope>
    <source>
        <strain evidence="12 13">EAF2021</strain>
    </source>
</reference>
<evidence type="ECO:0000256" key="9">
    <source>
        <dbReference type="ARBA" id="ARBA00023235"/>
    </source>
</evidence>
<dbReference type="Gene3D" id="3.40.50.300">
    <property type="entry name" value="P-loop containing nucleotide triphosphate hydrolases"/>
    <property type="match status" value="2"/>
</dbReference>
<dbReference type="InterPro" id="IPR045028">
    <property type="entry name" value="DinG/Rad3-like"/>
</dbReference>
<evidence type="ECO:0000259" key="11">
    <source>
        <dbReference type="PROSITE" id="PS51193"/>
    </source>
</evidence>
<dbReference type="InterPro" id="IPR006555">
    <property type="entry name" value="ATP-dep_Helicase_C"/>
</dbReference>
<dbReference type="InterPro" id="IPR006554">
    <property type="entry name" value="Helicase-like_DEXD_c2"/>
</dbReference>
<dbReference type="CDD" id="cd18788">
    <property type="entry name" value="SF2_C_XPD"/>
    <property type="match status" value="1"/>
</dbReference>
<dbReference type="Pfam" id="PF13307">
    <property type="entry name" value="Helicase_C_2"/>
    <property type="match status" value="1"/>
</dbReference>
<keyword evidence="2" id="KW-0479">Metal-binding</keyword>
<evidence type="ECO:0000256" key="1">
    <source>
        <dbReference type="ARBA" id="ARBA00004123"/>
    </source>
</evidence>
<evidence type="ECO:0000256" key="7">
    <source>
        <dbReference type="ARBA" id="ARBA00023004"/>
    </source>
</evidence>
<evidence type="ECO:0000313" key="13">
    <source>
        <dbReference type="Proteomes" id="UP001470230"/>
    </source>
</evidence>
<evidence type="ECO:0000256" key="4">
    <source>
        <dbReference type="ARBA" id="ARBA00022801"/>
    </source>
</evidence>
<dbReference type="NCBIfam" id="TIGR00604">
    <property type="entry name" value="rad3"/>
    <property type="match status" value="1"/>
</dbReference>
<dbReference type="PANTHER" id="PTHR11472">
    <property type="entry name" value="DNA REPAIR DEAD HELICASE RAD3/XP-D SUBFAMILY MEMBER"/>
    <property type="match status" value="1"/>
</dbReference>
<dbReference type="InterPro" id="IPR013020">
    <property type="entry name" value="Rad3/Chl1-like"/>
</dbReference>
<comment type="caution">
    <text evidence="12">The sequence shown here is derived from an EMBL/GenBank/DDBJ whole genome shotgun (WGS) entry which is preliminary data.</text>
</comment>
<dbReference type="EMBL" id="JAPFFF010000003">
    <property type="protein sequence ID" value="KAK8894256.1"/>
    <property type="molecule type" value="Genomic_DNA"/>
</dbReference>
<evidence type="ECO:0000313" key="12">
    <source>
        <dbReference type="EMBL" id="KAK8894256.1"/>
    </source>
</evidence>
<keyword evidence="7" id="KW-0408">Iron</keyword>
<evidence type="ECO:0000256" key="5">
    <source>
        <dbReference type="ARBA" id="ARBA00022806"/>
    </source>
</evidence>
<accession>A0ABR2KTY2</accession>
<dbReference type="InterPro" id="IPR014013">
    <property type="entry name" value="Helic_SF1/SF2_ATP-bd_DinG/Rad3"/>
</dbReference>
<keyword evidence="13" id="KW-1185">Reference proteome</keyword>
<evidence type="ECO:0000256" key="8">
    <source>
        <dbReference type="ARBA" id="ARBA00023014"/>
    </source>
</evidence>
<dbReference type="GO" id="GO:0004386">
    <property type="term" value="F:helicase activity"/>
    <property type="evidence" value="ECO:0007669"/>
    <property type="project" value="UniProtKB-KW"/>
</dbReference>
<dbReference type="InterPro" id="IPR002464">
    <property type="entry name" value="DNA/RNA_helicase_DEAH_CS"/>
</dbReference>
<dbReference type="InterPro" id="IPR027417">
    <property type="entry name" value="P-loop_NTPase"/>
</dbReference>
<dbReference type="PROSITE" id="PS00690">
    <property type="entry name" value="DEAH_ATP_HELICASE"/>
    <property type="match status" value="1"/>
</dbReference>
<dbReference type="Pfam" id="PF06733">
    <property type="entry name" value="DEAD_2"/>
    <property type="match status" value="1"/>
</dbReference>
<dbReference type="PANTHER" id="PTHR11472:SF1">
    <property type="entry name" value="GENERAL TRANSCRIPTION AND DNA REPAIR FACTOR IIH HELICASE SUBUNIT XPD"/>
    <property type="match status" value="1"/>
</dbReference>
<feature type="domain" description="Helicase ATP-binding" evidence="11">
    <location>
        <begin position="10"/>
        <end position="277"/>
    </location>
</feature>
<dbReference type="SUPFAM" id="SSF52540">
    <property type="entry name" value="P-loop containing nucleoside triphosphate hydrolases"/>
    <property type="match status" value="1"/>
</dbReference>
<comment type="subcellular location">
    <subcellularLocation>
        <location evidence="1">Nucleus</location>
    </subcellularLocation>
</comment>
<dbReference type="PRINTS" id="PR00852">
    <property type="entry name" value="XRODRMPGMNTD"/>
</dbReference>